<organism evidence="2">
    <name type="scientific">hydrothermal vent metagenome</name>
    <dbReference type="NCBI Taxonomy" id="652676"/>
    <lineage>
        <taxon>unclassified sequences</taxon>
        <taxon>metagenomes</taxon>
        <taxon>ecological metagenomes</taxon>
    </lineage>
</organism>
<gene>
    <name evidence="2" type="ORF">MGWOODY_Tha1028</name>
</gene>
<protein>
    <recommendedName>
        <fullName evidence="3">DUF1820 domain-containing protein</fullName>
    </recommendedName>
</protein>
<dbReference type="InterPro" id="IPR014949">
    <property type="entry name" value="DUF1820"/>
</dbReference>
<dbReference type="Pfam" id="PF08850">
    <property type="entry name" value="DUF1820"/>
    <property type="match status" value="1"/>
</dbReference>
<dbReference type="EMBL" id="CZQC01000003">
    <property type="protein sequence ID" value="CUS40059.1"/>
    <property type="molecule type" value="Genomic_DNA"/>
</dbReference>
<evidence type="ECO:0000256" key="1">
    <source>
        <dbReference type="SAM" id="MobiDB-lite"/>
    </source>
</evidence>
<sequence length="113" mass="12923">MTTRTPSEPTYRIIFQQQGDIFEIYASYIYQSELYGFIEVEQLLFGEGAQGELDSEEEKLKETFADVKRTFIPMNSIIRIDEVEKEGTPKVSKGDGSNVTPFPVMSFPPRDND</sequence>
<reference evidence="2" key="1">
    <citation type="submission" date="2015-10" db="EMBL/GenBank/DDBJ databases">
        <authorList>
            <person name="Gilbert D.G."/>
        </authorList>
    </citation>
    <scope>NUCLEOTIDE SEQUENCE</scope>
</reference>
<accession>A0A160TBN5</accession>
<evidence type="ECO:0008006" key="3">
    <source>
        <dbReference type="Google" id="ProtNLM"/>
    </source>
</evidence>
<proteinExistence type="predicted"/>
<evidence type="ECO:0000313" key="2">
    <source>
        <dbReference type="EMBL" id="CUS40059.1"/>
    </source>
</evidence>
<feature type="region of interest" description="Disordered" evidence="1">
    <location>
        <begin position="83"/>
        <end position="113"/>
    </location>
</feature>
<dbReference type="AlphaFoldDB" id="A0A160TBN5"/>
<name>A0A160TBN5_9ZZZZ</name>